<feature type="transmembrane region" description="Helical" evidence="2">
    <location>
        <begin position="20"/>
        <end position="44"/>
    </location>
</feature>
<dbReference type="Proteomes" id="UP000694546">
    <property type="component" value="Chromosome 19"/>
</dbReference>
<evidence type="ECO:0008006" key="5">
    <source>
        <dbReference type="Google" id="ProtNLM"/>
    </source>
</evidence>
<name>A0A8C5AVW8_GADMO</name>
<organism evidence="3 4">
    <name type="scientific">Gadus morhua</name>
    <name type="common">Atlantic cod</name>
    <dbReference type="NCBI Taxonomy" id="8049"/>
    <lineage>
        <taxon>Eukaryota</taxon>
        <taxon>Metazoa</taxon>
        <taxon>Chordata</taxon>
        <taxon>Craniata</taxon>
        <taxon>Vertebrata</taxon>
        <taxon>Euteleostomi</taxon>
        <taxon>Actinopterygii</taxon>
        <taxon>Neopterygii</taxon>
        <taxon>Teleostei</taxon>
        <taxon>Neoteleostei</taxon>
        <taxon>Acanthomorphata</taxon>
        <taxon>Zeiogadaria</taxon>
        <taxon>Gadariae</taxon>
        <taxon>Gadiformes</taxon>
        <taxon>Gadoidei</taxon>
        <taxon>Gadidae</taxon>
        <taxon>Gadus</taxon>
    </lineage>
</organism>
<dbReference type="OMA" id="NVPKHKH"/>
<keyword evidence="2" id="KW-0812">Transmembrane</keyword>
<sequence length="277" mass="30557">MSTVGVASTNLHDAFPVTTLTILILSLIPCVLILLLLNCLFLAYKLLNISRNKRQTHQQDSEQMLLHSCVSTRHRVARITEEPFFQSQGRRMSTSMSEPTLPGPVTSSRTSSKENVPGEHGLRFLRPDGATGTGSGSLTAPMDWCRSARLLWQFSDSDVDTRSDHAPPNSPAVNLRPVLRLFDKMELECEYQLPDTSARRRSSCLSSSMVGPGLDSDFGASAGVSLRIVSADSDDLTNGVMAVALEWDYYDPCYVQQNGVPVQKPGRPSIHSKQYWV</sequence>
<evidence type="ECO:0000256" key="1">
    <source>
        <dbReference type="SAM" id="MobiDB-lite"/>
    </source>
</evidence>
<keyword evidence="2" id="KW-0472">Membrane</keyword>
<dbReference type="GeneTree" id="ENSGT01120000272121"/>
<feature type="compositionally biased region" description="Basic and acidic residues" evidence="1">
    <location>
        <begin position="116"/>
        <end position="126"/>
    </location>
</feature>
<evidence type="ECO:0000256" key="2">
    <source>
        <dbReference type="SAM" id="Phobius"/>
    </source>
</evidence>
<reference evidence="3" key="2">
    <citation type="submission" date="2025-09" db="UniProtKB">
        <authorList>
            <consortium name="Ensembl"/>
        </authorList>
    </citation>
    <scope>IDENTIFICATION</scope>
</reference>
<keyword evidence="2" id="KW-1133">Transmembrane helix</keyword>
<accession>A0A8C5AVW8</accession>
<keyword evidence="4" id="KW-1185">Reference proteome</keyword>
<evidence type="ECO:0000313" key="3">
    <source>
        <dbReference type="Ensembl" id="ENSGMOP00000037621.1"/>
    </source>
</evidence>
<dbReference type="AlphaFoldDB" id="A0A8C5AVW8"/>
<evidence type="ECO:0000313" key="4">
    <source>
        <dbReference type="Proteomes" id="UP000694546"/>
    </source>
</evidence>
<feature type="compositionally biased region" description="Polar residues" evidence="1">
    <location>
        <begin position="105"/>
        <end position="114"/>
    </location>
</feature>
<feature type="region of interest" description="Disordered" evidence="1">
    <location>
        <begin position="87"/>
        <end position="137"/>
    </location>
</feature>
<reference evidence="3" key="1">
    <citation type="submission" date="2025-08" db="UniProtKB">
        <authorList>
            <consortium name="Ensembl"/>
        </authorList>
    </citation>
    <scope>IDENTIFICATION</scope>
</reference>
<feature type="compositionally biased region" description="Polar residues" evidence="1">
    <location>
        <begin position="87"/>
        <end position="98"/>
    </location>
</feature>
<proteinExistence type="predicted"/>
<protein>
    <recommendedName>
        <fullName evidence="5">Protein huluwa-like</fullName>
    </recommendedName>
</protein>
<dbReference type="Ensembl" id="ENSGMOT00000054392.1">
    <property type="protein sequence ID" value="ENSGMOP00000037621.1"/>
    <property type="gene ID" value="ENSGMOG00000028287.1"/>
</dbReference>